<dbReference type="PANTHER" id="PTHR24089">
    <property type="entry name" value="SOLUTE CARRIER FAMILY 25"/>
    <property type="match status" value="1"/>
</dbReference>
<evidence type="ECO:0000256" key="2">
    <source>
        <dbReference type="ARBA" id="ARBA00022448"/>
    </source>
</evidence>
<dbReference type="VEuPathDB" id="FungiDB:AeMF1_014813"/>
<evidence type="ECO:0000313" key="9">
    <source>
        <dbReference type="EMBL" id="KAF0727850.1"/>
    </source>
</evidence>
<evidence type="ECO:0008006" key="11">
    <source>
        <dbReference type="Google" id="ProtNLM"/>
    </source>
</evidence>
<dbReference type="SUPFAM" id="SSF103506">
    <property type="entry name" value="Mitochondrial carrier"/>
    <property type="match status" value="1"/>
</dbReference>
<comment type="subcellular location">
    <subcellularLocation>
        <location evidence="1">Membrane</location>
        <topology evidence="1">Multi-pass membrane protein</topology>
    </subcellularLocation>
</comment>
<comment type="caution">
    <text evidence="9">The sequence shown here is derived from an EMBL/GenBank/DDBJ whole genome shotgun (WGS) entry which is preliminary data.</text>
</comment>
<evidence type="ECO:0000256" key="4">
    <source>
        <dbReference type="ARBA" id="ARBA00022737"/>
    </source>
</evidence>
<name>A0A6G0WKP0_9STRA</name>
<evidence type="ECO:0000256" key="5">
    <source>
        <dbReference type="ARBA" id="ARBA00023136"/>
    </source>
</evidence>
<protein>
    <recommendedName>
        <fullName evidence="11">Mitochondrial carrier protein</fullName>
    </recommendedName>
</protein>
<keyword evidence="10" id="KW-1185">Reference proteome</keyword>
<keyword evidence="2 7" id="KW-0813">Transport</keyword>
<dbReference type="Proteomes" id="UP000481153">
    <property type="component" value="Unassembled WGS sequence"/>
</dbReference>
<dbReference type="EMBL" id="VJMJ01000187">
    <property type="protein sequence ID" value="KAF0727850.1"/>
    <property type="molecule type" value="Genomic_DNA"/>
</dbReference>
<dbReference type="InterPro" id="IPR018108">
    <property type="entry name" value="MCP_transmembrane"/>
</dbReference>
<sequence>MHSNDNKKPSHQWHSVVAGVVAGLVTRSTTSPLDVLKIRLQTKQTNATLSCVTRHLVQTHGWRGFWKGNLAGCCRLGPYSGVKFYLVDQMQAGDASGASTALDHAVSGAAAGVVATLAVYPMELIRTHLVVSHQTSSSISQECLGIFQTSGFKGFYRGCVTGLMGAIPFEGVQFACFEYGKQYAMEHRETALHTSDHLVLGSISGVVAQLVSYPFDTVKRRLQLQAKGVAEYNGMAHCWTTIVREDGVRGLYRGAGVNMLRIVPYGAVMFASYEAVKEMLASELALA</sequence>
<evidence type="ECO:0000313" key="10">
    <source>
        <dbReference type="Proteomes" id="UP000481153"/>
    </source>
</evidence>
<evidence type="ECO:0000313" key="8">
    <source>
        <dbReference type="EMBL" id="KAF0727848.1"/>
    </source>
</evidence>
<dbReference type="InterPro" id="IPR023395">
    <property type="entry name" value="MCP_dom_sf"/>
</dbReference>
<keyword evidence="4" id="KW-0677">Repeat</keyword>
<accession>A0A6G0WKP0</accession>
<proteinExistence type="inferred from homology"/>
<dbReference type="GO" id="GO:0016020">
    <property type="term" value="C:membrane"/>
    <property type="evidence" value="ECO:0007669"/>
    <property type="project" value="UniProtKB-SubCell"/>
</dbReference>
<keyword evidence="3 6" id="KW-0812">Transmembrane</keyword>
<keyword evidence="5 6" id="KW-0472">Membrane</keyword>
<feature type="repeat" description="Solcar" evidence="6">
    <location>
        <begin position="192"/>
        <end position="279"/>
    </location>
</feature>
<dbReference type="InterPro" id="IPR002067">
    <property type="entry name" value="MCP"/>
</dbReference>
<reference evidence="9 10" key="1">
    <citation type="submission" date="2019-07" db="EMBL/GenBank/DDBJ databases">
        <title>Genomics analysis of Aphanomyces spp. identifies a new class of oomycete effector associated with host adaptation.</title>
        <authorList>
            <person name="Gaulin E."/>
        </authorList>
    </citation>
    <scope>NUCLEOTIDE SEQUENCE [LARGE SCALE GENOMIC DNA]</scope>
    <source>
        <strain evidence="9 10">ATCC 201684</strain>
    </source>
</reference>
<comment type="similarity">
    <text evidence="7">Belongs to the mitochondrial carrier (TC 2.A.29) family.</text>
</comment>
<evidence type="ECO:0000256" key="7">
    <source>
        <dbReference type="RuleBase" id="RU000488"/>
    </source>
</evidence>
<feature type="repeat" description="Solcar" evidence="6">
    <location>
        <begin position="10"/>
        <end position="93"/>
    </location>
</feature>
<dbReference type="Pfam" id="PF00153">
    <property type="entry name" value="Mito_carr"/>
    <property type="match status" value="3"/>
</dbReference>
<gene>
    <name evidence="8" type="ORF">Ae201684_014190</name>
    <name evidence="9" type="ORF">Ae201684_014191</name>
</gene>
<dbReference type="EMBL" id="VJMJ01000187">
    <property type="protein sequence ID" value="KAF0727848.1"/>
    <property type="molecule type" value="Genomic_DNA"/>
</dbReference>
<evidence type="ECO:0000256" key="3">
    <source>
        <dbReference type="ARBA" id="ARBA00022692"/>
    </source>
</evidence>
<organism evidence="9 10">
    <name type="scientific">Aphanomyces euteiches</name>
    <dbReference type="NCBI Taxonomy" id="100861"/>
    <lineage>
        <taxon>Eukaryota</taxon>
        <taxon>Sar</taxon>
        <taxon>Stramenopiles</taxon>
        <taxon>Oomycota</taxon>
        <taxon>Saprolegniomycetes</taxon>
        <taxon>Saprolegniales</taxon>
        <taxon>Verrucalvaceae</taxon>
        <taxon>Aphanomyces</taxon>
    </lineage>
</organism>
<dbReference type="AlphaFoldDB" id="A0A6G0WKP0"/>
<dbReference type="PRINTS" id="PR00926">
    <property type="entry name" value="MITOCARRIER"/>
</dbReference>
<evidence type="ECO:0000256" key="6">
    <source>
        <dbReference type="PROSITE-ProRule" id="PRU00282"/>
    </source>
</evidence>
<evidence type="ECO:0000256" key="1">
    <source>
        <dbReference type="ARBA" id="ARBA00004141"/>
    </source>
</evidence>
<dbReference type="GO" id="GO:0055085">
    <property type="term" value="P:transmembrane transport"/>
    <property type="evidence" value="ECO:0007669"/>
    <property type="project" value="InterPro"/>
</dbReference>
<dbReference type="Gene3D" id="1.50.40.10">
    <property type="entry name" value="Mitochondrial carrier domain"/>
    <property type="match status" value="1"/>
</dbReference>
<dbReference type="PROSITE" id="PS50920">
    <property type="entry name" value="SOLCAR"/>
    <property type="match status" value="3"/>
</dbReference>
<feature type="repeat" description="Solcar" evidence="6">
    <location>
        <begin position="99"/>
        <end position="183"/>
    </location>
</feature>